<keyword evidence="2" id="KW-0472">Membrane</keyword>
<accession>A0A5C3F9F2</accession>
<proteinExistence type="predicted"/>
<keyword evidence="2" id="KW-0812">Transmembrane</keyword>
<feature type="transmembrane region" description="Helical" evidence="2">
    <location>
        <begin position="12"/>
        <end position="33"/>
    </location>
</feature>
<dbReference type="SMART" id="SM00786">
    <property type="entry name" value="SHR3_chaperone"/>
    <property type="match status" value="1"/>
</dbReference>
<reference evidence="3 4" key="1">
    <citation type="submission" date="2018-03" db="EMBL/GenBank/DDBJ databases">
        <authorList>
            <person name="Guldener U."/>
        </authorList>
    </citation>
    <scope>NUCLEOTIDE SEQUENCE [LARGE SCALE GENOMIC DNA]</scope>
    <source>
        <strain evidence="3 4">DAOM196992</strain>
    </source>
</reference>
<keyword evidence="2" id="KW-1133">Transmembrane helix</keyword>
<dbReference type="OrthoDB" id="5229808at2759"/>
<feature type="transmembrane region" description="Helical" evidence="2">
    <location>
        <begin position="85"/>
        <end position="106"/>
    </location>
</feature>
<dbReference type="Pfam" id="PF08229">
    <property type="entry name" value="SHR3_chaperone"/>
    <property type="match status" value="1"/>
</dbReference>
<feature type="transmembrane region" description="Helical" evidence="2">
    <location>
        <begin position="53"/>
        <end position="73"/>
    </location>
</feature>
<gene>
    <name evidence="3" type="ORF">PSFLO_06198</name>
</gene>
<dbReference type="InterPro" id="IPR013248">
    <property type="entry name" value="Psh3/Shr3"/>
</dbReference>
<protein>
    <submittedName>
        <fullName evidence="3">Related to SHR3 - endoplasmic reticulum packaging chaperone</fullName>
    </submittedName>
</protein>
<feature type="region of interest" description="Disordered" evidence="1">
    <location>
        <begin position="198"/>
        <end position="230"/>
    </location>
</feature>
<dbReference type="GO" id="GO:0051082">
    <property type="term" value="F:unfolded protein binding"/>
    <property type="evidence" value="ECO:0007669"/>
    <property type="project" value="TreeGrafter"/>
</dbReference>
<organism evidence="3 4">
    <name type="scientific">Pseudozyma flocculosa</name>
    <dbReference type="NCBI Taxonomy" id="84751"/>
    <lineage>
        <taxon>Eukaryota</taxon>
        <taxon>Fungi</taxon>
        <taxon>Dikarya</taxon>
        <taxon>Basidiomycota</taxon>
        <taxon>Ustilaginomycotina</taxon>
        <taxon>Ustilaginomycetes</taxon>
        <taxon>Ustilaginales</taxon>
        <taxon>Ustilaginaceae</taxon>
        <taxon>Pseudozyma</taxon>
    </lineage>
</organism>
<dbReference type="Proteomes" id="UP000323386">
    <property type="component" value="Unassembled WGS sequence"/>
</dbReference>
<feature type="compositionally biased region" description="Low complexity" evidence="1">
    <location>
        <begin position="204"/>
        <end position="224"/>
    </location>
</feature>
<dbReference type="GO" id="GO:0006888">
    <property type="term" value="P:endoplasmic reticulum to Golgi vesicle-mediated transport"/>
    <property type="evidence" value="ECO:0007669"/>
    <property type="project" value="TreeGrafter"/>
</dbReference>
<dbReference type="GO" id="GO:0005789">
    <property type="term" value="C:endoplasmic reticulum membrane"/>
    <property type="evidence" value="ECO:0007669"/>
    <property type="project" value="TreeGrafter"/>
</dbReference>
<name>A0A5C3F9F2_9BASI</name>
<sequence length="230" mass="24790">MGFRTGAVVSSVAFLFGVLFIASIYDFPLLYSATLEPAAVDAADRFYLSIHNAPTAVTALLHGMMGLGIVGLIAKLHHWTEMAKYFDGGSLALFMGGVCMYGGVVVPNLRLLNDPTNDYLLLRSAIMTQRHAQKEAFDKGHSTFAPPQGPMTPDERTSCIRIISATNTIIAALLLGVVVLQTSQWYLERQDNIQKEANRRKQEALLSSSSSSSKAAAPAAAATPEAKKDQ</sequence>
<dbReference type="PANTHER" id="PTHR28228:SF1">
    <property type="entry name" value="SECRETORY COMPONENT PROTEIN SHR3"/>
    <property type="match status" value="1"/>
</dbReference>
<dbReference type="AlphaFoldDB" id="A0A5C3F9F2"/>
<keyword evidence="4" id="KW-1185">Reference proteome</keyword>
<evidence type="ECO:0000313" key="3">
    <source>
        <dbReference type="EMBL" id="SPO40716.1"/>
    </source>
</evidence>
<evidence type="ECO:0000313" key="4">
    <source>
        <dbReference type="Proteomes" id="UP000323386"/>
    </source>
</evidence>
<evidence type="ECO:0000256" key="2">
    <source>
        <dbReference type="SAM" id="Phobius"/>
    </source>
</evidence>
<dbReference type="EMBL" id="OOIP01000022">
    <property type="protein sequence ID" value="SPO40716.1"/>
    <property type="molecule type" value="Genomic_DNA"/>
</dbReference>
<evidence type="ECO:0000256" key="1">
    <source>
        <dbReference type="SAM" id="MobiDB-lite"/>
    </source>
</evidence>
<feature type="transmembrane region" description="Helical" evidence="2">
    <location>
        <begin position="160"/>
        <end position="180"/>
    </location>
</feature>
<dbReference type="PANTHER" id="PTHR28228">
    <property type="entry name" value="SECRETORY COMPONENT PROTEIN SHR3"/>
    <property type="match status" value="1"/>
</dbReference>